<dbReference type="SUPFAM" id="SSF53474">
    <property type="entry name" value="alpha/beta-Hydrolases"/>
    <property type="match status" value="1"/>
</dbReference>
<proteinExistence type="predicted"/>
<keyword evidence="1" id="KW-1133">Transmembrane helix</keyword>
<sequence>MLVVVWVCVTQWGGVVHGHPAYAVLLAVTVVASVLTGVVGLRGRRPGTARLTLRIVAIVLGVGWLALTVWMRPHTAAEPALEAMRSDAAVTVAESATEIVMTPTGEVDDVGVLFQPGAFVDARAYAAVLRPLAEAGHTVVIPKQPLGIAFLAIGALDATRPRFAEVTGWVVAGHSLGGTVAAIEADEADAAATHPAVGLMFFASYPANDISGSLTVPVLSISGSKDGLSTPEKVDASRANLPAGAEFVQIDGASHAQFGSYGPQAGDGTPTISADDARAQISAAAVRFVDDLP</sequence>
<keyword evidence="1" id="KW-0472">Membrane</keyword>
<dbReference type="InterPro" id="IPR029059">
    <property type="entry name" value="AB_hydrolase_5"/>
</dbReference>
<accession>A0ABY5NGV3</accession>
<feature type="domain" description="Alpha/beta hydrolase fold-5" evidence="2">
    <location>
        <begin position="112"/>
        <end position="276"/>
    </location>
</feature>
<dbReference type="InterPro" id="IPR029058">
    <property type="entry name" value="AB_hydrolase_fold"/>
</dbReference>
<evidence type="ECO:0000259" key="2">
    <source>
        <dbReference type="Pfam" id="PF12695"/>
    </source>
</evidence>
<evidence type="ECO:0000313" key="4">
    <source>
        <dbReference type="Proteomes" id="UP001054811"/>
    </source>
</evidence>
<dbReference type="RefSeq" id="WP_259610908.1">
    <property type="nucleotide sequence ID" value="NZ_CP091139.2"/>
</dbReference>
<feature type="transmembrane region" description="Helical" evidence="1">
    <location>
        <begin position="20"/>
        <end position="39"/>
    </location>
</feature>
<feature type="transmembrane region" description="Helical" evidence="1">
    <location>
        <begin position="51"/>
        <end position="71"/>
    </location>
</feature>
<protein>
    <submittedName>
        <fullName evidence="3">Alpha/beta hydrolase</fullName>
    </submittedName>
</protein>
<dbReference type="EMBL" id="CP091139">
    <property type="protein sequence ID" value="UUT34392.1"/>
    <property type="molecule type" value="Genomic_DNA"/>
</dbReference>
<name>A0ABY5NGV3_9MICO</name>
<keyword evidence="3" id="KW-0378">Hydrolase</keyword>
<organism evidence="3 4">
    <name type="scientific">Microbacterium elymi</name>
    <dbReference type="NCBI Taxonomy" id="2909587"/>
    <lineage>
        <taxon>Bacteria</taxon>
        <taxon>Bacillati</taxon>
        <taxon>Actinomycetota</taxon>
        <taxon>Actinomycetes</taxon>
        <taxon>Micrococcales</taxon>
        <taxon>Microbacteriaceae</taxon>
        <taxon>Microbacterium</taxon>
    </lineage>
</organism>
<dbReference type="Proteomes" id="UP001054811">
    <property type="component" value="Chromosome"/>
</dbReference>
<gene>
    <name evidence="3" type="ORF">L2X98_27645</name>
</gene>
<dbReference type="GO" id="GO:0016787">
    <property type="term" value="F:hydrolase activity"/>
    <property type="evidence" value="ECO:0007669"/>
    <property type="project" value="UniProtKB-KW"/>
</dbReference>
<dbReference type="Pfam" id="PF12695">
    <property type="entry name" value="Abhydrolase_5"/>
    <property type="match status" value="1"/>
</dbReference>
<keyword evidence="4" id="KW-1185">Reference proteome</keyword>
<keyword evidence="1" id="KW-0812">Transmembrane</keyword>
<dbReference type="Gene3D" id="3.40.50.1820">
    <property type="entry name" value="alpha/beta hydrolase"/>
    <property type="match status" value="1"/>
</dbReference>
<evidence type="ECO:0000256" key="1">
    <source>
        <dbReference type="SAM" id="Phobius"/>
    </source>
</evidence>
<evidence type="ECO:0000313" key="3">
    <source>
        <dbReference type="EMBL" id="UUT34392.1"/>
    </source>
</evidence>
<reference evidence="3" key="1">
    <citation type="submission" date="2022-01" db="EMBL/GenBank/DDBJ databases">
        <title>Microbacterium eymi and Microbacterium rhizovicinus sp. nov., isolated from the rhizospheric soil of Elymus tsukushiensis, a plant native to the Dokdo Islands, Republic of Korea.</title>
        <authorList>
            <person name="Hwang Y.J."/>
        </authorList>
    </citation>
    <scope>NUCLEOTIDE SEQUENCE</scope>
    <source>
        <strain evidence="3">KUDC0405</strain>
    </source>
</reference>